<comment type="similarity">
    <text evidence="5 13">Belongs to the aspartokinase family.</text>
</comment>
<dbReference type="PANTHER" id="PTHR21499:SF67">
    <property type="entry name" value="ASPARTOKINASE 3"/>
    <property type="match status" value="1"/>
</dbReference>
<feature type="domain" description="ACT" evidence="15">
    <location>
        <begin position="372"/>
        <end position="434"/>
    </location>
</feature>
<dbReference type="InterPro" id="IPR001048">
    <property type="entry name" value="Asp/Glu/Uridylate_kinase"/>
</dbReference>
<sequence length="434" mass="47367">MKVAKFGGSSLAGGDTFLAVKDIIESDNKRRYIVCSAPGKVHRSDTKITDLLYLLYDLETNNIGSSDIEQKIRDKYHAILAVTGVDWDFDAAFDAVMAGIKTSTKDYVASRGEYFNACILSRLIDYPMVDAKDVIFFDDNGNFDAAKSYKALEAMKKAHPKAVIPGFYGQQPDGTIATFSRGGGDLTGAVVARGVGAELYENWTDVSGFLSADPRIVKCPREVRRLTYKELRELSYAGANVIHAEAILPAQEARIPIQIKNTFMPEDEGTLILPHRDDAEEITGVSGEKGFAVINVEKLKLNSFKGFHRKLMSILEVNDINILHMPSSIDSISLIVKENNIAGKMDTVISELKTFVNPDGISVNYGIALITVVGQGMKEQVGCSAKVFTALAHAGINIRMIIQGASELNIIVGVDESNYDKAVAAIYHACVKRV</sequence>
<dbReference type="PIRSF" id="PIRSF000726">
    <property type="entry name" value="Asp_kin"/>
    <property type="match status" value="1"/>
</dbReference>
<proteinExistence type="inferred from homology"/>
<evidence type="ECO:0000256" key="11">
    <source>
        <dbReference type="ARBA" id="ARBA00023154"/>
    </source>
</evidence>
<keyword evidence="17" id="KW-1185">Reference proteome</keyword>
<keyword evidence="14" id="KW-0028">Amino-acid biosynthesis</keyword>
<dbReference type="NCBIfam" id="NF006540">
    <property type="entry name" value="PRK09034.1"/>
    <property type="match status" value="1"/>
</dbReference>
<dbReference type="InterPro" id="IPR036393">
    <property type="entry name" value="AceGlu_kinase-like_sf"/>
</dbReference>
<dbReference type="InterPro" id="IPR054352">
    <property type="entry name" value="ACT_Aspartokinase"/>
</dbReference>
<dbReference type="InterPro" id="IPR002912">
    <property type="entry name" value="ACT_dom"/>
</dbReference>
<dbReference type="InterPro" id="IPR045865">
    <property type="entry name" value="ACT-like_dom_sf"/>
</dbReference>
<dbReference type="InterPro" id="IPR018042">
    <property type="entry name" value="Aspartate_kinase_CS"/>
</dbReference>
<dbReference type="EMBL" id="CP115667">
    <property type="protein sequence ID" value="WBW50135.1"/>
    <property type="molecule type" value="Genomic_DNA"/>
</dbReference>
<evidence type="ECO:0000256" key="10">
    <source>
        <dbReference type="ARBA" id="ARBA00022915"/>
    </source>
</evidence>
<organism evidence="16 17">
    <name type="scientific">Peptoniphilus equinus</name>
    <dbReference type="NCBI Taxonomy" id="3016343"/>
    <lineage>
        <taxon>Bacteria</taxon>
        <taxon>Bacillati</taxon>
        <taxon>Bacillota</taxon>
        <taxon>Tissierellia</taxon>
        <taxon>Tissierellales</taxon>
        <taxon>Peptoniphilaceae</taxon>
        <taxon>Peptoniphilus</taxon>
    </lineage>
</organism>
<dbReference type="NCBIfam" id="TIGR00657">
    <property type="entry name" value="asp_kinases"/>
    <property type="match status" value="1"/>
</dbReference>
<dbReference type="RefSeq" id="WP_271191666.1">
    <property type="nucleotide sequence ID" value="NZ_CP115667.1"/>
</dbReference>
<comment type="catalytic activity">
    <reaction evidence="12 13">
        <text>L-aspartate + ATP = 4-phospho-L-aspartate + ADP</text>
        <dbReference type="Rhea" id="RHEA:23776"/>
        <dbReference type="ChEBI" id="CHEBI:29991"/>
        <dbReference type="ChEBI" id="CHEBI:30616"/>
        <dbReference type="ChEBI" id="CHEBI:57535"/>
        <dbReference type="ChEBI" id="CHEBI:456216"/>
        <dbReference type="EC" id="2.7.2.4"/>
    </reaction>
</comment>
<dbReference type="PROSITE" id="PS00324">
    <property type="entry name" value="ASPARTOKINASE"/>
    <property type="match status" value="1"/>
</dbReference>
<evidence type="ECO:0000256" key="7">
    <source>
        <dbReference type="ARBA" id="ARBA00022741"/>
    </source>
</evidence>
<evidence type="ECO:0000256" key="2">
    <source>
        <dbReference type="ARBA" id="ARBA00004766"/>
    </source>
</evidence>
<keyword evidence="6 13" id="KW-0808">Transferase</keyword>
<dbReference type="SUPFAM" id="SSF55021">
    <property type="entry name" value="ACT-like"/>
    <property type="match status" value="2"/>
</dbReference>
<dbReference type="InterPro" id="IPR001341">
    <property type="entry name" value="Asp_kinase"/>
</dbReference>
<dbReference type="Pfam" id="PF22468">
    <property type="entry name" value="ACT_9"/>
    <property type="match status" value="1"/>
</dbReference>
<evidence type="ECO:0000256" key="8">
    <source>
        <dbReference type="ARBA" id="ARBA00022777"/>
    </source>
</evidence>
<dbReference type="Gene3D" id="3.30.2130.10">
    <property type="entry name" value="VC0802-like"/>
    <property type="match status" value="1"/>
</dbReference>
<dbReference type="Gene3D" id="3.40.1160.10">
    <property type="entry name" value="Acetylglutamate kinase-like"/>
    <property type="match status" value="1"/>
</dbReference>
<dbReference type="PROSITE" id="PS51671">
    <property type="entry name" value="ACT"/>
    <property type="match status" value="1"/>
</dbReference>
<evidence type="ECO:0000256" key="14">
    <source>
        <dbReference type="RuleBase" id="RU004249"/>
    </source>
</evidence>
<dbReference type="GO" id="GO:0004072">
    <property type="term" value="F:aspartate kinase activity"/>
    <property type="evidence" value="ECO:0007669"/>
    <property type="project" value="UniProtKB-EC"/>
</dbReference>
<dbReference type="InterPro" id="IPR005260">
    <property type="entry name" value="Asp_kin_monofn"/>
</dbReference>
<name>A0ABY7QTM0_9FIRM</name>
<evidence type="ECO:0000256" key="5">
    <source>
        <dbReference type="ARBA" id="ARBA00010122"/>
    </source>
</evidence>
<evidence type="ECO:0000313" key="16">
    <source>
        <dbReference type="EMBL" id="WBW50135.1"/>
    </source>
</evidence>
<evidence type="ECO:0000256" key="1">
    <source>
        <dbReference type="ARBA" id="ARBA00003121"/>
    </source>
</evidence>
<evidence type="ECO:0000256" key="3">
    <source>
        <dbReference type="ARBA" id="ARBA00004986"/>
    </source>
</evidence>
<comment type="function">
    <text evidence="1">Catalyzes the phosphorylation of the beta-carboxyl group of aspartic acid with ATP to yield 4-phospho-L-aspartate, which is involved in the branched biosynthetic pathway leading to the biosynthesis of amino acids threonine, isoleucine and methionine.</text>
</comment>
<keyword evidence="11" id="KW-0457">Lysine biosynthesis</keyword>
<accession>A0ABY7QTM0</accession>
<keyword evidence="10" id="KW-0220">Diaminopimelate biosynthesis</keyword>
<dbReference type="CDD" id="cd04916">
    <property type="entry name" value="ACT_AKiii-YclM-BS_2"/>
    <property type="match status" value="1"/>
</dbReference>
<dbReference type="Proteomes" id="UP001210339">
    <property type="component" value="Chromosome"/>
</dbReference>
<dbReference type="SUPFAM" id="SSF53633">
    <property type="entry name" value="Carbamate kinase-like"/>
    <property type="match status" value="1"/>
</dbReference>
<keyword evidence="9" id="KW-0067">ATP-binding</keyword>
<evidence type="ECO:0000313" key="17">
    <source>
        <dbReference type="Proteomes" id="UP001210339"/>
    </source>
</evidence>
<dbReference type="PANTHER" id="PTHR21499">
    <property type="entry name" value="ASPARTATE KINASE"/>
    <property type="match status" value="1"/>
</dbReference>
<keyword evidence="7" id="KW-0547">Nucleotide-binding</keyword>
<evidence type="ECO:0000256" key="9">
    <source>
        <dbReference type="ARBA" id="ARBA00022840"/>
    </source>
</evidence>
<evidence type="ECO:0000256" key="6">
    <source>
        <dbReference type="ARBA" id="ARBA00022679"/>
    </source>
</evidence>
<gene>
    <name evidence="16" type="ORF">O6R05_00820</name>
</gene>
<dbReference type="Pfam" id="PF00696">
    <property type="entry name" value="AA_kinase"/>
    <property type="match status" value="1"/>
</dbReference>
<evidence type="ECO:0000256" key="4">
    <source>
        <dbReference type="ARBA" id="ARBA00005139"/>
    </source>
</evidence>
<dbReference type="EC" id="2.7.2.4" evidence="13"/>
<evidence type="ECO:0000259" key="15">
    <source>
        <dbReference type="PROSITE" id="PS51671"/>
    </source>
</evidence>
<comment type="pathway">
    <text evidence="2 14">Amino-acid biosynthesis; L-lysine biosynthesis via DAP pathway; (S)-tetrahydrodipicolinate from L-aspartate: step 1/4.</text>
</comment>
<evidence type="ECO:0000256" key="12">
    <source>
        <dbReference type="ARBA" id="ARBA00047872"/>
    </source>
</evidence>
<comment type="pathway">
    <text evidence="3 14">Amino-acid biosynthesis; L-methionine biosynthesis via de novo pathway; L-homoserine from L-aspartate: step 1/3.</text>
</comment>
<reference evidence="16 17" key="1">
    <citation type="submission" date="2023-01" db="EMBL/GenBank/DDBJ databases">
        <authorList>
            <person name="Lee S.H."/>
            <person name="Jung H.S."/>
            <person name="Yun J.U."/>
        </authorList>
    </citation>
    <scope>NUCLEOTIDE SEQUENCE [LARGE SCALE GENOMIC DNA]</scope>
    <source>
        <strain evidence="16 17">CBA3646</strain>
    </source>
</reference>
<keyword evidence="8 13" id="KW-0418">Kinase</keyword>
<protein>
    <recommendedName>
        <fullName evidence="13">Aspartokinase</fullName>
        <ecNumber evidence="13">2.7.2.4</ecNumber>
    </recommendedName>
</protein>
<evidence type="ECO:0000256" key="13">
    <source>
        <dbReference type="RuleBase" id="RU003448"/>
    </source>
</evidence>
<comment type="pathway">
    <text evidence="4 14">Amino-acid biosynthesis; L-threonine biosynthesis; L-threonine from L-aspartate: step 1/5.</text>
</comment>